<dbReference type="InterPro" id="IPR005709">
    <property type="entry name" value="Ribosomal_uS4_bac-type"/>
</dbReference>
<proteinExistence type="inferred from homology"/>
<comment type="subunit">
    <text evidence="7">Part of the 30S ribosomal subunit. Contacts protein S5. The interaction surface between S4 and S5 is involved in control of translational fidelity.</text>
</comment>
<evidence type="ECO:0000256" key="6">
    <source>
        <dbReference type="ARBA" id="ARBA00035254"/>
    </source>
</evidence>
<dbReference type="CDD" id="cd00165">
    <property type="entry name" value="S4"/>
    <property type="match status" value="1"/>
</dbReference>
<dbReference type="Pfam" id="PF00163">
    <property type="entry name" value="Ribosomal_S4"/>
    <property type="match status" value="1"/>
</dbReference>
<protein>
    <recommendedName>
        <fullName evidence="6 7">Small ribosomal subunit protein uS4</fullName>
    </recommendedName>
</protein>
<dbReference type="HAMAP" id="MF_01306_B">
    <property type="entry name" value="Ribosomal_uS4_B"/>
    <property type="match status" value="1"/>
</dbReference>
<evidence type="ECO:0000256" key="8">
    <source>
        <dbReference type="RuleBase" id="RU003699"/>
    </source>
</evidence>
<dbReference type="InterPro" id="IPR022801">
    <property type="entry name" value="Ribosomal_uS4"/>
</dbReference>
<reference evidence="11 12" key="1">
    <citation type="journal article" date="2016" name="Nat. Commun.">
        <title>Thousands of microbial genomes shed light on interconnected biogeochemical processes in an aquifer system.</title>
        <authorList>
            <person name="Anantharaman K."/>
            <person name="Brown C.T."/>
            <person name="Hug L.A."/>
            <person name="Sharon I."/>
            <person name="Castelle C.J."/>
            <person name="Probst A.J."/>
            <person name="Thomas B.C."/>
            <person name="Singh A."/>
            <person name="Wilkins M.J."/>
            <person name="Karaoz U."/>
            <person name="Brodie E.L."/>
            <person name="Williams K.H."/>
            <person name="Hubbard S.S."/>
            <person name="Banfield J.F."/>
        </authorList>
    </citation>
    <scope>NUCLEOTIDE SEQUENCE [LARGE SCALE GENOMIC DNA]</scope>
</reference>
<dbReference type="AlphaFoldDB" id="A0A1F4U0X5"/>
<dbReference type="PROSITE" id="PS50889">
    <property type="entry name" value="S4"/>
    <property type="match status" value="1"/>
</dbReference>
<dbReference type="Proteomes" id="UP000178270">
    <property type="component" value="Unassembled WGS sequence"/>
</dbReference>
<keyword evidence="2 7" id="KW-0699">rRNA-binding</keyword>
<dbReference type="PROSITE" id="PS00632">
    <property type="entry name" value="RIBOSOMAL_S4"/>
    <property type="match status" value="1"/>
</dbReference>
<comment type="caution">
    <text evidence="11">The sequence shown here is derived from an EMBL/GenBank/DDBJ whole genome shotgun (WGS) entry which is preliminary data.</text>
</comment>
<dbReference type="EMBL" id="MEUS01000023">
    <property type="protein sequence ID" value="OGC38625.1"/>
    <property type="molecule type" value="Genomic_DNA"/>
</dbReference>
<dbReference type="PANTHER" id="PTHR11831:SF4">
    <property type="entry name" value="SMALL RIBOSOMAL SUBUNIT PROTEIN US4M"/>
    <property type="match status" value="1"/>
</dbReference>
<gene>
    <name evidence="7" type="primary">rpsD</name>
    <name evidence="11" type="ORF">A3K42_01085</name>
</gene>
<dbReference type="SMART" id="SM00363">
    <property type="entry name" value="S4"/>
    <property type="match status" value="1"/>
</dbReference>
<dbReference type="InterPro" id="IPR018079">
    <property type="entry name" value="Ribosomal_uS4_CS"/>
</dbReference>
<comment type="similarity">
    <text evidence="1 7 8">Belongs to the universal ribosomal protein uS4 family.</text>
</comment>
<keyword evidence="3 7" id="KW-0694">RNA-binding</keyword>
<dbReference type="GO" id="GO:0019843">
    <property type="term" value="F:rRNA binding"/>
    <property type="evidence" value="ECO:0007669"/>
    <property type="project" value="UniProtKB-UniRule"/>
</dbReference>
<dbReference type="Gene3D" id="1.10.1050.10">
    <property type="entry name" value="Ribosomal Protein S4 Delta 41, Chain A, domain 1"/>
    <property type="match status" value="1"/>
</dbReference>
<dbReference type="InterPro" id="IPR001912">
    <property type="entry name" value="Ribosomal_uS4_N"/>
</dbReference>
<evidence type="ECO:0000256" key="4">
    <source>
        <dbReference type="ARBA" id="ARBA00022980"/>
    </source>
</evidence>
<evidence type="ECO:0000313" key="12">
    <source>
        <dbReference type="Proteomes" id="UP000178270"/>
    </source>
</evidence>
<dbReference type="InterPro" id="IPR002942">
    <property type="entry name" value="S4_RNA-bd"/>
</dbReference>
<sequence length="202" mass="23463">MAITNGPKCRLCRREGAKLYLKGTKCESDKCIFNRRPQAPGQQGTKRKRALSDYGKQLREKQRAKRIYGILERQFRKYVDESLKTRGVSGEILMQKLETRLDNLVYRGGFAVSRPQARQFIRSGFFTVNGKAVRTPSQQLKPGDIIKPVTFEKLHLREGFVLPDWLVANVKEKHIKFARKPMLDDFQEQLVNVQSIIEFYSR</sequence>
<feature type="domain" description="RNA-binding S4" evidence="9">
    <location>
        <begin position="99"/>
        <end position="157"/>
    </location>
</feature>
<organism evidence="11 12">
    <name type="scientific">candidate division WWE3 bacterium RBG_13_37_7</name>
    <dbReference type="NCBI Taxonomy" id="1802609"/>
    <lineage>
        <taxon>Bacteria</taxon>
        <taxon>Katanobacteria</taxon>
    </lineage>
</organism>
<dbReference type="Gene3D" id="3.10.290.10">
    <property type="entry name" value="RNA-binding S4 domain"/>
    <property type="match status" value="1"/>
</dbReference>
<accession>A0A1F4U0X5</accession>
<comment type="function">
    <text evidence="7">One of the primary rRNA binding proteins, it binds directly to 16S rRNA where it nucleates assembly of the body of the 30S subunit.</text>
</comment>
<dbReference type="GO" id="GO:0003735">
    <property type="term" value="F:structural constituent of ribosome"/>
    <property type="evidence" value="ECO:0007669"/>
    <property type="project" value="InterPro"/>
</dbReference>
<dbReference type="GO" id="GO:0015935">
    <property type="term" value="C:small ribosomal subunit"/>
    <property type="evidence" value="ECO:0007669"/>
    <property type="project" value="InterPro"/>
</dbReference>
<name>A0A1F4U0X5_UNCKA</name>
<dbReference type="SMART" id="SM01390">
    <property type="entry name" value="Ribosomal_S4"/>
    <property type="match status" value="1"/>
</dbReference>
<dbReference type="InterPro" id="IPR036986">
    <property type="entry name" value="S4_RNA-bd_sf"/>
</dbReference>
<keyword evidence="5 7" id="KW-0687">Ribonucleoprotein</keyword>
<evidence type="ECO:0000313" key="11">
    <source>
        <dbReference type="EMBL" id="OGC38625.1"/>
    </source>
</evidence>
<evidence type="ECO:0000256" key="5">
    <source>
        <dbReference type="ARBA" id="ARBA00023274"/>
    </source>
</evidence>
<dbReference type="PANTHER" id="PTHR11831">
    <property type="entry name" value="30S 40S RIBOSOMAL PROTEIN"/>
    <property type="match status" value="1"/>
</dbReference>
<comment type="function">
    <text evidence="7">With S5 and S12 plays an important role in translational accuracy.</text>
</comment>
<evidence type="ECO:0000256" key="2">
    <source>
        <dbReference type="ARBA" id="ARBA00022730"/>
    </source>
</evidence>
<feature type="domain" description="Small ribosomal subunit protein uS4 N-terminal" evidence="10">
    <location>
        <begin position="3"/>
        <end position="98"/>
    </location>
</feature>
<dbReference type="SUPFAM" id="SSF55174">
    <property type="entry name" value="Alpha-L RNA-binding motif"/>
    <property type="match status" value="1"/>
</dbReference>
<evidence type="ECO:0000256" key="1">
    <source>
        <dbReference type="ARBA" id="ARBA00007465"/>
    </source>
</evidence>
<evidence type="ECO:0000256" key="7">
    <source>
        <dbReference type="HAMAP-Rule" id="MF_01306"/>
    </source>
</evidence>
<evidence type="ECO:0000256" key="3">
    <source>
        <dbReference type="ARBA" id="ARBA00022884"/>
    </source>
</evidence>
<evidence type="ECO:0000259" key="9">
    <source>
        <dbReference type="SMART" id="SM00363"/>
    </source>
</evidence>
<dbReference type="GO" id="GO:0042274">
    <property type="term" value="P:ribosomal small subunit biogenesis"/>
    <property type="evidence" value="ECO:0007669"/>
    <property type="project" value="TreeGrafter"/>
</dbReference>
<evidence type="ECO:0000259" key="10">
    <source>
        <dbReference type="SMART" id="SM01390"/>
    </source>
</evidence>
<dbReference type="NCBIfam" id="NF003717">
    <property type="entry name" value="PRK05327.1"/>
    <property type="match status" value="1"/>
</dbReference>
<dbReference type="Pfam" id="PF01479">
    <property type="entry name" value="S4"/>
    <property type="match status" value="1"/>
</dbReference>
<dbReference type="GO" id="GO:0006412">
    <property type="term" value="P:translation"/>
    <property type="evidence" value="ECO:0007669"/>
    <property type="project" value="UniProtKB-UniRule"/>
</dbReference>
<keyword evidence="4 7" id="KW-0689">Ribosomal protein</keyword>